<keyword evidence="2" id="KW-1185">Reference proteome</keyword>
<dbReference type="AlphaFoldDB" id="A0A9D5UFR2"/>
<name>A0A9D5UFR2_9CELL</name>
<reference evidence="1 2" key="1">
    <citation type="submission" date="2020-08" db="EMBL/GenBank/DDBJ databases">
        <title>A Genomic Blueprint of the Chicken Gut Microbiome.</title>
        <authorList>
            <person name="Gilroy R."/>
            <person name="Ravi A."/>
            <person name="Getino M."/>
            <person name="Pursley I."/>
            <person name="Horton D.L."/>
            <person name="Alikhan N.-F."/>
            <person name="Baker D."/>
            <person name="Gharbi K."/>
            <person name="Hall N."/>
            <person name="Watson M."/>
            <person name="Adriaenssens E.M."/>
            <person name="Foster-Nyarko E."/>
            <person name="Jarju S."/>
            <person name="Secka A."/>
            <person name="Antonio M."/>
            <person name="Oren A."/>
            <person name="Chaudhuri R."/>
            <person name="La Ragione R.M."/>
            <person name="Hildebrand F."/>
            <person name="Pallen M.J."/>
        </authorList>
    </citation>
    <scope>NUCLEOTIDE SEQUENCE [LARGE SCALE GENOMIC DNA]</scope>
    <source>
        <strain evidence="1 2">Sa1BUA8</strain>
    </source>
</reference>
<evidence type="ECO:0000313" key="2">
    <source>
        <dbReference type="Proteomes" id="UP000822993"/>
    </source>
</evidence>
<organism evidence="1 2">
    <name type="scientific">Oerskovia douganii</name>
    <dbReference type="NCBI Taxonomy" id="2762210"/>
    <lineage>
        <taxon>Bacteria</taxon>
        <taxon>Bacillati</taxon>
        <taxon>Actinomycetota</taxon>
        <taxon>Actinomycetes</taxon>
        <taxon>Micrococcales</taxon>
        <taxon>Cellulomonadaceae</taxon>
        <taxon>Oerskovia</taxon>
    </lineage>
</organism>
<accession>A0A9D5UFR2</accession>
<gene>
    <name evidence="1" type="ORF">H9623_18295</name>
</gene>
<sequence length="83" mass="8796">MGPDAQASLVRLHELARTTSADDLRDGARLGELARLVRGTSAAGASADQIAASGGLSVVWVRSVLDQTDEPVRDRLGRTLWVL</sequence>
<dbReference type="RefSeq" id="WP_193721441.1">
    <property type="nucleotide sequence ID" value="NZ_JACSPN010000038.1"/>
</dbReference>
<evidence type="ECO:0000313" key="1">
    <source>
        <dbReference type="EMBL" id="MBE7702246.1"/>
    </source>
</evidence>
<dbReference type="Proteomes" id="UP000822993">
    <property type="component" value="Unassembled WGS sequence"/>
</dbReference>
<dbReference type="EMBL" id="JACSPN010000038">
    <property type="protein sequence ID" value="MBE7702246.1"/>
    <property type="molecule type" value="Genomic_DNA"/>
</dbReference>
<protein>
    <submittedName>
        <fullName evidence="1">Uncharacterized protein</fullName>
    </submittedName>
</protein>
<comment type="caution">
    <text evidence="1">The sequence shown here is derived from an EMBL/GenBank/DDBJ whole genome shotgun (WGS) entry which is preliminary data.</text>
</comment>
<proteinExistence type="predicted"/>